<organism evidence="1 2">
    <name type="scientific">Silvibacterium bohemicum</name>
    <dbReference type="NCBI Taxonomy" id="1577686"/>
    <lineage>
        <taxon>Bacteria</taxon>
        <taxon>Pseudomonadati</taxon>
        <taxon>Acidobacteriota</taxon>
        <taxon>Terriglobia</taxon>
        <taxon>Terriglobales</taxon>
        <taxon>Acidobacteriaceae</taxon>
        <taxon>Silvibacterium</taxon>
    </lineage>
</organism>
<evidence type="ECO:0000313" key="1">
    <source>
        <dbReference type="EMBL" id="MBB6143348.1"/>
    </source>
</evidence>
<evidence type="ECO:0000313" key="2">
    <source>
        <dbReference type="Proteomes" id="UP000538666"/>
    </source>
</evidence>
<dbReference type="EMBL" id="JACHEK010000002">
    <property type="protein sequence ID" value="MBB6143348.1"/>
    <property type="molecule type" value="Genomic_DNA"/>
</dbReference>
<protein>
    <submittedName>
        <fullName evidence="1">Uncharacterized protein</fullName>
    </submittedName>
</protein>
<name>A0A841JY33_9BACT</name>
<gene>
    <name evidence="1" type="ORF">HNQ77_001292</name>
</gene>
<accession>A0A841JY33</accession>
<proteinExistence type="predicted"/>
<dbReference type="RefSeq" id="WP_156186217.1">
    <property type="nucleotide sequence ID" value="NZ_JACHEK010000002.1"/>
</dbReference>
<dbReference type="Proteomes" id="UP000538666">
    <property type="component" value="Unassembled WGS sequence"/>
</dbReference>
<comment type="caution">
    <text evidence="1">The sequence shown here is derived from an EMBL/GenBank/DDBJ whole genome shotgun (WGS) entry which is preliminary data.</text>
</comment>
<reference evidence="1 2" key="1">
    <citation type="submission" date="2020-08" db="EMBL/GenBank/DDBJ databases">
        <title>Genomic Encyclopedia of Type Strains, Phase IV (KMG-IV): sequencing the most valuable type-strain genomes for metagenomic binning, comparative biology and taxonomic classification.</title>
        <authorList>
            <person name="Goeker M."/>
        </authorList>
    </citation>
    <scope>NUCLEOTIDE SEQUENCE [LARGE SCALE GENOMIC DNA]</scope>
    <source>
        <strain evidence="1 2">DSM 103733</strain>
    </source>
</reference>
<sequence>MTGISGLGSNAGYVGGNTAASNPVSLSTESIDFALGGDANTVNASNADSLFSVLNTDILNSDNLAGVGSAIDTYTSSLSSSNVYDSPYTTPSAQYLTDLSDLKNAAASGNLGEAQSILATAKLAAPDNVAGGISTAISKGDTAGEAALMVEGTANISDYLVQQGYSATSAAAEASAITINGLSEHATDTPSSSAQTRTQQITDLATYAGDNPGTISSSPLLNIISTLLESKSGTAIDQSLTSLDALYGSSTPSATGNNV</sequence>
<dbReference type="AlphaFoldDB" id="A0A841JY33"/>
<keyword evidence="2" id="KW-1185">Reference proteome</keyword>